<name>A0A928YPI2_9SPHI</name>
<feature type="domain" description="Tail spike" evidence="1">
    <location>
        <begin position="103"/>
        <end position="419"/>
    </location>
</feature>
<protein>
    <recommendedName>
        <fullName evidence="1">Tail spike domain-containing protein</fullName>
    </recommendedName>
</protein>
<organism evidence="2 3">
    <name type="scientific">Sphingobacterium hungaricum</name>
    <dbReference type="NCBI Taxonomy" id="2082723"/>
    <lineage>
        <taxon>Bacteria</taxon>
        <taxon>Pseudomonadati</taxon>
        <taxon>Bacteroidota</taxon>
        <taxon>Sphingobacteriia</taxon>
        <taxon>Sphingobacteriales</taxon>
        <taxon>Sphingobacteriaceae</taxon>
        <taxon>Sphingobacterium</taxon>
    </lineage>
</organism>
<dbReference type="RefSeq" id="WP_196934856.1">
    <property type="nucleotide sequence ID" value="NZ_MU158698.1"/>
</dbReference>
<evidence type="ECO:0000259" key="1">
    <source>
        <dbReference type="Pfam" id="PF06605"/>
    </source>
</evidence>
<dbReference type="Proteomes" id="UP000616201">
    <property type="component" value="Unassembled WGS sequence"/>
</dbReference>
<dbReference type="AlphaFoldDB" id="A0A928YPI2"/>
<dbReference type="InterPro" id="IPR010572">
    <property type="entry name" value="Tail_dom"/>
</dbReference>
<dbReference type="Pfam" id="PF06605">
    <property type="entry name" value="Prophage_tail"/>
    <property type="match status" value="1"/>
</dbReference>
<keyword evidence="3" id="KW-1185">Reference proteome</keyword>
<dbReference type="EMBL" id="PRDK01000001">
    <property type="protein sequence ID" value="MBE8712527.1"/>
    <property type="molecule type" value="Genomic_DNA"/>
</dbReference>
<accession>A0A928YPI2</accession>
<evidence type="ECO:0000313" key="2">
    <source>
        <dbReference type="EMBL" id="MBE8712527.1"/>
    </source>
</evidence>
<gene>
    <name evidence="2" type="ORF">C4F49_02380</name>
</gene>
<evidence type="ECO:0000313" key="3">
    <source>
        <dbReference type="Proteomes" id="UP000616201"/>
    </source>
</evidence>
<comment type="caution">
    <text evidence="2">The sequence shown here is derived from an EMBL/GenBank/DDBJ whole genome shotgun (WGS) entry which is preliminary data.</text>
</comment>
<reference evidence="2" key="1">
    <citation type="submission" date="2018-02" db="EMBL/GenBank/DDBJ databases">
        <authorList>
            <person name="Vasarhelyi B.M."/>
            <person name="Deshmukh S."/>
            <person name="Balint B."/>
            <person name="Kukolya J."/>
        </authorList>
    </citation>
    <scope>NUCLEOTIDE SEQUENCE</scope>
    <source>
        <strain evidence="2">KB22</strain>
    </source>
</reference>
<sequence>MNIQVYRGANPTITLPLQNGVFTRELMGVHELVFTFYSTYDLDLSIGDTLTYKGEVMTINATSPRNILDSHNEYTITFQGHRHDLERWIIKDEGALSFDYFGTIEEYLLMFLDSLNTDDSGWTMGEFEVVEPLPLSFDKVYYWNALNDIAQLFGCEWSVRGKVISVVKTAGIARDISLSIGKDNGLYSLSLQQLDNKKIVTRAYAFGGTQNLPQSYPYKNLTLEGYLDDAEAIALYGVREGVVSDETIFPQRTSTATAVGQINEENYTLSDSTIDFNLSDYFIDGGQPKIVFKSGDLNGQEFEITSYNDSNKTLRYKANKSEKGDLIPKENYSAEVGDSYTLVGIRMPESYKENALEEIADLRLQYLNDNKAPRVAYDLDIDILDLKRKAITPDEGDIIQVSHPQIGLYDNLRVTSVSYSALFPDILIPGMEFIAEVGNDVTYTFFQKIEKDIKENKKVITQTTKQSWERDRTRVQALKEFEQKVFDPDGNLETAMVRGIAGLFGNESMYFDLDGVEMDINVGGDPNTLTLTAGRLIHRKYEIDGIGSIWNLTAFSASGLDPLVTYYLSAKCSRTGLIGEWVLSENQISVDAEAGFWHFNLGILSSVIDGIREFTPTKLFTLISGGLIETDVITAYMINVQRLFAQLIEVGSEGFTNSGISGLSENGNQSIRFWAGQTGENRSTAPFRVLNDGSMSATKGKIGGFVIDATNLRSEVVDPGSGTTSPSSGIILSDLGVLSRNSGMSFLPGSSGLDFSASIVGETSEERPATRPILYPNVRAGIFGIRRQDLTSQVIAQLQRAWGQYGAMTSSLKNLGAVYNASRIHDANADTIMTANDYLLIKAGDNSNVNLPNVAVEIGREVIVKNATSGTITVYGNGSNIYTLGTNTSVSSTTLIVGLIRTYRYSGSEWIEG</sequence>
<proteinExistence type="predicted"/>